<keyword evidence="3" id="KW-1185">Reference proteome</keyword>
<dbReference type="Gene3D" id="3.90.550.10">
    <property type="entry name" value="Spore Coat Polysaccharide Biosynthesis Protein SpsA, Chain A"/>
    <property type="match status" value="1"/>
</dbReference>
<dbReference type="InterPro" id="IPR029044">
    <property type="entry name" value="Nucleotide-diphossugar_trans"/>
</dbReference>
<dbReference type="OrthoDB" id="597270at2"/>
<protein>
    <recommendedName>
        <fullName evidence="1">Glycosyltransferase 2-like domain-containing protein</fullName>
    </recommendedName>
</protein>
<feature type="domain" description="Glycosyltransferase 2-like" evidence="1">
    <location>
        <begin position="8"/>
        <end position="139"/>
    </location>
</feature>
<dbReference type="GO" id="GO:0016758">
    <property type="term" value="F:hexosyltransferase activity"/>
    <property type="evidence" value="ECO:0007669"/>
    <property type="project" value="UniProtKB-ARBA"/>
</dbReference>
<dbReference type="SUPFAM" id="SSF53448">
    <property type="entry name" value="Nucleotide-diphospho-sugar transferases"/>
    <property type="match status" value="1"/>
</dbReference>
<reference evidence="2 3" key="1">
    <citation type="journal article" date="2007" name="Nature">
        <title>Light stimulates growth of proteorhodopsin-containing marine Flavobacteria.</title>
        <authorList>
            <person name="Gomez-Consarnau L."/>
            <person name="Gonzalez J.M."/>
            <person name="Coll-Llado M."/>
            <person name="Gourdon P."/>
            <person name="Pascher T."/>
            <person name="Neutze R."/>
            <person name="Pedros-Alio C."/>
            <person name="Pinhassi J."/>
        </authorList>
    </citation>
    <scope>NUCLEOTIDE SEQUENCE [LARGE SCALE GENOMIC DNA]</scope>
    <source>
        <strain evidence="2 3">MED217</strain>
    </source>
</reference>
<evidence type="ECO:0000259" key="1">
    <source>
        <dbReference type="Pfam" id="PF00535"/>
    </source>
</evidence>
<dbReference type="InterPro" id="IPR001173">
    <property type="entry name" value="Glyco_trans_2-like"/>
</dbReference>
<dbReference type="HOGENOM" id="CLU_025996_0_5_10"/>
<dbReference type="Proteomes" id="UP000001601">
    <property type="component" value="Unassembled WGS sequence"/>
</dbReference>
<dbReference type="PANTHER" id="PTHR22916">
    <property type="entry name" value="GLYCOSYLTRANSFERASE"/>
    <property type="match status" value="1"/>
</dbReference>
<dbReference type="PANTHER" id="PTHR22916:SF3">
    <property type="entry name" value="UDP-GLCNAC:BETAGAL BETA-1,3-N-ACETYLGLUCOSAMINYLTRANSFERASE-LIKE PROTEIN 1"/>
    <property type="match status" value="1"/>
</dbReference>
<dbReference type="Pfam" id="PF00535">
    <property type="entry name" value="Glycos_transf_2"/>
    <property type="match status" value="1"/>
</dbReference>
<evidence type="ECO:0000313" key="2">
    <source>
        <dbReference type="EMBL" id="EAQ50769.1"/>
    </source>
</evidence>
<evidence type="ECO:0000313" key="3">
    <source>
        <dbReference type="Proteomes" id="UP000001601"/>
    </source>
</evidence>
<dbReference type="eggNOG" id="COG1215">
    <property type="taxonomic scope" value="Bacteria"/>
</dbReference>
<gene>
    <name evidence="2" type="ORF">MED217_14540</name>
</gene>
<dbReference type="CDD" id="cd00761">
    <property type="entry name" value="Glyco_tranf_GTA_type"/>
    <property type="match status" value="1"/>
</dbReference>
<organism evidence="2 3">
    <name type="scientific">Leeuwenhoekiella blandensis (strain CECT 7118 / CCUG 51940 / KCTC 22103 / MED217)</name>
    <name type="common">Flavobacterium sp. (strain MED217)</name>
    <dbReference type="NCBI Taxonomy" id="398720"/>
    <lineage>
        <taxon>Bacteria</taxon>
        <taxon>Pseudomonadati</taxon>
        <taxon>Bacteroidota</taxon>
        <taxon>Flavobacteriia</taxon>
        <taxon>Flavobacteriales</taxon>
        <taxon>Flavobacteriaceae</taxon>
        <taxon>Leeuwenhoekiella</taxon>
    </lineage>
</organism>
<accession>A3XGI2</accession>
<dbReference type="STRING" id="398720.MED217_14540"/>
<name>A3XGI2_LEEBM</name>
<dbReference type="EMBL" id="AANC01000001">
    <property type="protein sequence ID" value="EAQ50769.1"/>
    <property type="molecule type" value="Genomic_DNA"/>
</dbReference>
<comment type="caution">
    <text evidence="2">The sequence shown here is derived from an EMBL/GenBank/DDBJ whole genome shotgun (WGS) entry which is preliminary data.</text>
</comment>
<dbReference type="RefSeq" id="WP_009781261.1">
    <property type="nucleotide sequence ID" value="NZ_CH672395.1"/>
</dbReference>
<dbReference type="AlphaFoldDB" id="A3XGI2"/>
<sequence length="321" mass="37764">MQEHPLVSIIIPTYNRANLIGETLDSVLAQTYTNWECIVVDDGSTDTTDDVLAAYVEKDSRFQYHHRPNNRPKGANACRNYGFELSEGEYVNWFDDDDLMLSHKLHEGVKELEKGLFNFMICQSEMYSLKENRTKGLRCQKLVSQNPLNDYIQFKIFWLTGAPLWKKKFLIKNKIYFNEKLYQSQDYDYHIRILALGESYKTSDRIGVMIREHEKNMSNSIVDNHHKFLSNVIVRFLVLKNYNHLISQETKRYLFTILYQYFLKSVGSQDLGTRMKTYSYVIRSLIYVNNPLQSKLLASVKWFLGTITKKSIYLKPLKILI</sequence>
<proteinExistence type="predicted"/>